<keyword evidence="7" id="KW-0539">Nucleus</keyword>
<organism evidence="11 12">
    <name type="scientific">Hibiscus sabdariffa</name>
    <name type="common">roselle</name>
    <dbReference type="NCBI Taxonomy" id="183260"/>
    <lineage>
        <taxon>Eukaryota</taxon>
        <taxon>Viridiplantae</taxon>
        <taxon>Streptophyta</taxon>
        <taxon>Embryophyta</taxon>
        <taxon>Tracheophyta</taxon>
        <taxon>Spermatophyta</taxon>
        <taxon>Magnoliopsida</taxon>
        <taxon>eudicotyledons</taxon>
        <taxon>Gunneridae</taxon>
        <taxon>Pentapetalae</taxon>
        <taxon>rosids</taxon>
        <taxon>malvids</taxon>
        <taxon>Malvales</taxon>
        <taxon>Malvaceae</taxon>
        <taxon>Malvoideae</taxon>
        <taxon>Hibiscus</taxon>
    </lineage>
</organism>
<dbReference type="EMBL" id="JBBPBN010000024">
    <property type="protein sequence ID" value="KAK9010003.1"/>
    <property type="molecule type" value="Genomic_DNA"/>
</dbReference>
<proteinExistence type="inferred from homology"/>
<gene>
    <name evidence="11" type="ORF">V6N11_036522</name>
</gene>
<feature type="domain" description="AP2/ERF" evidence="10">
    <location>
        <begin position="70"/>
        <end position="127"/>
    </location>
</feature>
<accession>A0ABR2RAM3</accession>
<dbReference type="InterPro" id="IPR036955">
    <property type="entry name" value="AP2/ERF_dom_sf"/>
</dbReference>
<evidence type="ECO:0000313" key="11">
    <source>
        <dbReference type="EMBL" id="KAK9010003.1"/>
    </source>
</evidence>
<keyword evidence="2" id="KW-0936">Ethylene signaling pathway</keyword>
<evidence type="ECO:0000256" key="8">
    <source>
        <dbReference type="ARBA" id="ARBA00024343"/>
    </source>
</evidence>
<keyword evidence="5" id="KW-0010">Activator</keyword>
<sequence length="248" mass="28252">MNPNSSFPKKIRIIYTDPCATDSSSDEEEMNKTKNRIPGINRFVKEITCSAVPFDSSEDDGQRRRKSCTMSTGVRPRPSGKFVAEIRDPFNKKRQWLDTYGTTEEAVAAYQTRKRGYKMMAAEENKSPSSPSSVLDVSVDAIQVEANKETMEDEYVVKKAVKVYKFVQEWKTSVGEEVSVKELWKGLWEPPSASDSWDELFGRCGVENHMSNLHNHLLLNDNVKLIDLPDMKIDNEGMAWADEILTRK</sequence>
<comment type="similarity">
    <text evidence="8">Belongs to the AP2/ERF transcription factor family. ERF subfamily.</text>
</comment>
<keyword evidence="6" id="KW-0804">Transcription</keyword>
<dbReference type="PANTHER" id="PTHR31194">
    <property type="entry name" value="SHN SHINE , DNA BINDING / TRANSCRIPTION FACTOR"/>
    <property type="match status" value="1"/>
</dbReference>
<dbReference type="InterPro" id="IPR016177">
    <property type="entry name" value="DNA-bd_dom_sf"/>
</dbReference>
<evidence type="ECO:0000256" key="6">
    <source>
        <dbReference type="ARBA" id="ARBA00023163"/>
    </source>
</evidence>
<evidence type="ECO:0000256" key="4">
    <source>
        <dbReference type="ARBA" id="ARBA00023125"/>
    </source>
</evidence>
<dbReference type="SMART" id="SM00380">
    <property type="entry name" value="AP2"/>
    <property type="match status" value="1"/>
</dbReference>
<comment type="subcellular location">
    <subcellularLocation>
        <location evidence="1">Nucleus</location>
    </subcellularLocation>
</comment>
<dbReference type="SUPFAM" id="SSF54171">
    <property type="entry name" value="DNA-binding domain"/>
    <property type="match status" value="1"/>
</dbReference>
<evidence type="ECO:0000256" key="2">
    <source>
        <dbReference type="ARBA" id="ARBA00022745"/>
    </source>
</evidence>
<feature type="region of interest" description="Disordered" evidence="9">
    <location>
        <begin position="53"/>
        <end position="80"/>
    </location>
</feature>
<keyword evidence="12" id="KW-1185">Reference proteome</keyword>
<keyword evidence="4" id="KW-0238">DNA-binding</keyword>
<evidence type="ECO:0000259" key="10">
    <source>
        <dbReference type="PROSITE" id="PS51032"/>
    </source>
</evidence>
<dbReference type="InterPro" id="IPR050913">
    <property type="entry name" value="AP2/ERF_ERF"/>
</dbReference>
<evidence type="ECO:0000313" key="12">
    <source>
        <dbReference type="Proteomes" id="UP001396334"/>
    </source>
</evidence>
<name>A0ABR2RAM3_9ROSI</name>
<dbReference type="PROSITE" id="PS51032">
    <property type="entry name" value="AP2_ERF"/>
    <property type="match status" value="1"/>
</dbReference>
<keyword evidence="3" id="KW-0805">Transcription regulation</keyword>
<evidence type="ECO:0000256" key="5">
    <source>
        <dbReference type="ARBA" id="ARBA00023159"/>
    </source>
</evidence>
<evidence type="ECO:0000256" key="1">
    <source>
        <dbReference type="ARBA" id="ARBA00004123"/>
    </source>
</evidence>
<evidence type="ECO:0000256" key="3">
    <source>
        <dbReference type="ARBA" id="ARBA00023015"/>
    </source>
</evidence>
<dbReference type="CDD" id="cd00018">
    <property type="entry name" value="AP2"/>
    <property type="match status" value="1"/>
</dbReference>
<evidence type="ECO:0000256" key="7">
    <source>
        <dbReference type="ARBA" id="ARBA00023242"/>
    </source>
</evidence>
<protein>
    <recommendedName>
        <fullName evidence="10">AP2/ERF domain-containing protein</fullName>
    </recommendedName>
</protein>
<dbReference type="InterPro" id="IPR001471">
    <property type="entry name" value="AP2/ERF_dom"/>
</dbReference>
<dbReference type="PANTHER" id="PTHR31194:SF140">
    <property type="entry name" value="ETHYLENE-RESPONSIVE TRANSCRIPTION FACTOR CRF2"/>
    <property type="match status" value="1"/>
</dbReference>
<dbReference type="Gene3D" id="3.30.730.10">
    <property type="entry name" value="AP2/ERF domain"/>
    <property type="match status" value="1"/>
</dbReference>
<reference evidence="11 12" key="1">
    <citation type="journal article" date="2024" name="G3 (Bethesda)">
        <title>Genome assembly of Hibiscus sabdariffa L. provides insights into metabolisms of medicinal natural products.</title>
        <authorList>
            <person name="Kim T."/>
        </authorList>
    </citation>
    <scope>NUCLEOTIDE SEQUENCE [LARGE SCALE GENOMIC DNA]</scope>
    <source>
        <strain evidence="11">TK-2024</strain>
        <tissue evidence="11">Old leaves</tissue>
    </source>
</reference>
<comment type="caution">
    <text evidence="11">The sequence shown here is derived from an EMBL/GenBank/DDBJ whole genome shotgun (WGS) entry which is preliminary data.</text>
</comment>
<dbReference type="Proteomes" id="UP001396334">
    <property type="component" value="Unassembled WGS sequence"/>
</dbReference>
<evidence type="ECO:0000256" key="9">
    <source>
        <dbReference type="SAM" id="MobiDB-lite"/>
    </source>
</evidence>